<dbReference type="PANTHER" id="PTHR31562">
    <property type="entry name" value="PROTEIN CBG18972"/>
    <property type="match status" value="1"/>
</dbReference>
<sequence length="723" mass="86619">MNSTVFIFNRGRKICTSPLLIFIFSFFLIIYLIISKNSVEEEYLTYINKSIHLEKNYDKLFKIAIIIVTENKNHFDNYKLALTSLECYANGRNYIFKILDFNENKNLSIICPQEDFFFARHCAVGKYLEDHEKYIDYGFVLDGDIGVINPNKFLEEYLPKHDEELIVMTQRLFTHEIAASPYIVKNCFKGRNFLYEWSEYFYRTPSNFHGADNGALMQLFMHKFGNYSYTKQINRCYDLYEHLSEWKRFRSYTICVMAILYQISINKNIDDDLIFDNGSIRIVKRFPFKSFVRDIWETKSQICDNDFFLHGLKDSNMGRNVPFGHWENPLIIKEFDLEKCNFPNFTEMWQYNKNFILQSSKVYSMLLSVKLKTENEHNNSVYSKISKLNDDLSIDNNIYIISIFEDKIEETKIILFTISSYSTRTIPFDNIQKLKKYRYEDTLKLTYSSYQGKIIDSQSWESFLFKYSLDKIYQKKVFSIPIDNNVNGFSVCTPILFNFPNLGKIIHFFKYWKSQKASYFIIYYHSWTIEIDDFVNDIKNELNVEIVFWSNLPFDPNYNDYLNPNFQTNYHFQRLAELDCIYRSKNKVKFAIQPQLTEEINIDNVDFYFSQMIELYPDVSGFRLPVYSKIITNIDELREVNETNLLNINNKSFVIYNLNFNNIDKINDYLININNNQNFVYQIGFNKIIFQNKRNKTYTDWLIPLHHWNREKWKVSNNSWLII</sequence>
<dbReference type="PANTHER" id="PTHR31562:SF4">
    <property type="entry name" value="DUF268 DOMAIN-CONTAINING PROTEIN-RELATED"/>
    <property type="match status" value="1"/>
</dbReference>
<dbReference type="WBParaSite" id="TCONS_00011593.p1">
    <property type="protein sequence ID" value="TCONS_00011593.p1"/>
    <property type="gene ID" value="XLOC_006165"/>
</dbReference>
<evidence type="ECO:0000313" key="9">
    <source>
        <dbReference type="WBParaSite" id="TCONS_00011593.p1"/>
    </source>
</evidence>
<proteinExistence type="inferred from homology"/>
<name>A0A0K0E2Q7_STRER</name>
<feature type="transmembrane region" description="Helical" evidence="6">
    <location>
        <begin position="14"/>
        <end position="34"/>
    </location>
</feature>
<keyword evidence="3" id="KW-0328">Glycosyltransferase</keyword>
<organism evidence="8">
    <name type="scientific">Strongyloides stercoralis</name>
    <name type="common">Threadworm</name>
    <dbReference type="NCBI Taxonomy" id="6248"/>
    <lineage>
        <taxon>Eukaryota</taxon>
        <taxon>Metazoa</taxon>
        <taxon>Ecdysozoa</taxon>
        <taxon>Nematoda</taxon>
        <taxon>Chromadorea</taxon>
        <taxon>Rhabditida</taxon>
        <taxon>Tylenchina</taxon>
        <taxon>Panagrolaimomorpha</taxon>
        <taxon>Strongyloidoidea</taxon>
        <taxon>Strongyloididae</taxon>
        <taxon>Strongyloides</taxon>
    </lineage>
</organism>
<keyword evidence="7" id="KW-1185">Reference proteome</keyword>
<keyword evidence="5 6" id="KW-0472">Membrane</keyword>
<dbReference type="AlphaFoldDB" id="A0A0K0E2Q7"/>
<comment type="similarity">
    <text evidence="2">Belongs to the glycosyltransferase 92 family.</text>
</comment>
<dbReference type="Pfam" id="PF01697">
    <property type="entry name" value="Glyco_transf_92"/>
    <property type="match status" value="1"/>
</dbReference>
<dbReference type="InterPro" id="IPR008166">
    <property type="entry name" value="Glyco_transf_92"/>
</dbReference>
<evidence type="ECO:0000256" key="5">
    <source>
        <dbReference type="ARBA" id="ARBA00023136"/>
    </source>
</evidence>
<evidence type="ECO:0000256" key="3">
    <source>
        <dbReference type="ARBA" id="ARBA00022676"/>
    </source>
</evidence>
<dbReference type="STRING" id="6248.A0A0K0E2Q7"/>
<evidence type="ECO:0000256" key="1">
    <source>
        <dbReference type="ARBA" id="ARBA00004167"/>
    </source>
</evidence>
<dbReference type="GO" id="GO:0016757">
    <property type="term" value="F:glycosyltransferase activity"/>
    <property type="evidence" value="ECO:0007669"/>
    <property type="project" value="UniProtKB-KW"/>
</dbReference>
<evidence type="ECO:0000256" key="4">
    <source>
        <dbReference type="ARBA" id="ARBA00022679"/>
    </source>
</evidence>
<dbReference type="Proteomes" id="UP000035681">
    <property type="component" value="Unplaced"/>
</dbReference>
<evidence type="ECO:0000313" key="8">
    <source>
        <dbReference type="WBParaSite" id="SSTP_0000377600.1"/>
    </source>
</evidence>
<comment type="subcellular location">
    <subcellularLocation>
        <location evidence="1">Membrane</location>
        <topology evidence="1">Single-pass membrane protein</topology>
    </subcellularLocation>
</comment>
<accession>A0A0K0E2Q7</accession>
<keyword evidence="4" id="KW-0808">Transferase</keyword>
<dbReference type="InterPro" id="IPR004988">
    <property type="entry name" value="DUF273"/>
</dbReference>
<evidence type="ECO:0000256" key="6">
    <source>
        <dbReference type="SAM" id="Phobius"/>
    </source>
</evidence>
<protein>
    <submittedName>
        <fullName evidence="9">Glycosyltransferase family 92 protein</fullName>
    </submittedName>
    <submittedName>
        <fullName evidence="8">Nucleotid_trans domain-containing protein</fullName>
    </submittedName>
</protein>
<reference evidence="8" key="1">
    <citation type="submission" date="2015-08" db="UniProtKB">
        <authorList>
            <consortium name="WormBaseParasite"/>
        </authorList>
    </citation>
    <scope>IDENTIFICATION</scope>
</reference>
<dbReference type="WBParaSite" id="SSTP_0000377600.1">
    <property type="protein sequence ID" value="SSTP_0000377600.1"/>
    <property type="gene ID" value="SSTP_0000377600"/>
</dbReference>
<dbReference type="GO" id="GO:0016020">
    <property type="term" value="C:membrane"/>
    <property type="evidence" value="ECO:0007669"/>
    <property type="project" value="UniProtKB-SubCell"/>
</dbReference>
<evidence type="ECO:0000256" key="2">
    <source>
        <dbReference type="ARBA" id="ARBA00007647"/>
    </source>
</evidence>
<keyword evidence="6" id="KW-1133">Transmembrane helix</keyword>
<evidence type="ECO:0000313" key="7">
    <source>
        <dbReference type="Proteomes" id="UP000035681"/>
    </source>
</evidence>
<keyword evidence="6" id="KW-0812">Transmembrane</keyword>
<dbReference type="Pfam" id="PF03314">
    <property type="entry name" value="DUF273"/>
    <property type="match status" value="1"/>
</dbReference>